<dbReference type="EMBL" id="LT629772">
    <property type="protein sequence ID" value="SDS01330.1"/>
    <property type="molecule type" value="Genomic_DNA"/>
</dbReference>
<dbReference type="Pfam" id="PF00583">
    <property type="entry name" value="Acetyltransf_1"/>
    <property type="match status" value="1"/>
</dbReference>
<dbReference type="RefSeq" id="WP_091519662.1">
    <property type="nucleotide sequence ID" value="NZ_LT629772.1"/>
</dbReference>
<reference evidence="4 5" key="1">
    <citation type="submission" date="2016-10" db="EMBL/GenBank/DDBJ databases">
        <authorList>
            <person name="de Groot N.N."/>
        </authorList>
    </citation>
    <scope>NUCLEOTIDE SEQUENCE [LARGE SCALE GENOMIC DNA]</scope>
    <source>
        <strain evidence="4 5">DSM 21800</strain>
    </source>
</reference>
<dbReference type="PROSITE" id="PS51186">
    <property type="entry name" value="GNAT"/>
    <property type="match status" value="1"/>
</dbReference>
<feature type="domain" description="N-acetyltransferase" evidence="3">
    <location>
        <begin position="3"/>
        <end position="171"/>
    </location>
</feature>
<dbReference type="PANTHER" id="PTHR43877">
    <property type="entry name" value="AMINOALKYLPHOSPHONATE N-ACETYLTRANSFERASE-RELATED-RELATED"/>
    <property type="match status" value="1"/>
</dbReference>
<keyword evidence="2 4" id="KW-0012">Acyltransferase</keyword>
<dbReference type="InterPro" id="IPR000182">
    <property type="entry name" value="GNAT_dom"/>
</dbReference>
<dbReference type="CDD" id="cd04301">
    <property type="entry name" value="NAT_SF"/>
    <property type="match status" value="1"/>
</dbReference>
<sequence length="174" mass="19601">MSVVIRPSRLTDSEELGSVHVAAWQAAYRGIMPDDYLDGLDPVANARRRRRNFDDPSRTGTELAAELDGRVVGFSYFGPPRDEVPDGWGELWVINLHPGVWRRGIGTRLFAAAVDGLRDAGYRHGYLWVVADNQRAVEFYRRQGWVSDGATKIDQRFGPPVTEIRCSARLTDQQ</sequence>
<dbReference type="STRING" id="630515.SAMN04489812_0610"/>
<evidence type="ECO:0000313" key="4">
    <source>
        <dbReference type="EMBL" id="SDS01330.1"/>
    </source>
</evidence>
<gene>
    <name evidence="4" type="ORF">SAMN04489812_0610</name>
</gene>
<keyword evidence="1 4" id="KW-0808">Transferase</keyword>
<dbReference type="OrthoDB" id="5243635at2"/>
<dbReference type="Gene3D" id="3.40.630.30">
    <property type="match status" value="1"/>
</dbReference>
<dbReference type="SUPFAM" id="SSF55729">
    <property type="entry name" value="Acyl-CoA N-acyltransferases (Nat)"/>
    <property type="match status" value="1"/>
</dbReference>
<accession>A0A1H1NRC0</accession>
<organism evidence="4 5">
    <name type="scientific">Microlunatus soli</name>
    <dbReference type="NCBI Taxonomy" id="630515"/>
    <lineage>
        <taxon>Bacteria</taxon>
        <taxon>Bacillati</taxon>
        <taxon>Actinomycetota</taxon>
        <taxon>Actinomycetes</taxon>
        <taxon>Propionibacteriales</taxon>
        <taxon>Propionibacteriaceae</taxon>
        <taxon>Microlunatus</taxon>
    </lineage>
</organism>
<dbReference type="GO" id="GO:0016747">
    <property type="term" value="F:acyltransferase activity, transferring groups other than amino-acyl groups"/>
    <property type="evidence" value="ECO:0007669"/>
    <property type="project" value="InterPro"/>
</dbReference>
<evidence type="ECO:0000313" key="5">
    <source>
        <dbReference type="Proteomes" id="UP000199103"/>
    </source>
</evidence>
<protein>
    <submittedName>
        <fullName evidence="4">L-amino acid N-acyltransferase YncA</fullName>
    </submittedName>
</protein>
<keyword evidence="5" id="KW-1185">Reference proteome</keyword>
<evidence type="ECO:0000259" key="3">
    <source>
        <dbReference type="PROSITE" id="PS51186"/>
    </source>
</evidence>
<dbReference type="Proteomes" id="UP000199103">
    <property type="component" value="Chromosome I"/>
</dbReference>
<name>A0A1H1NRC0_9ACTN</name>
<proteinExistence type="predicted"/>
<dbReference type="AlphaFoldDB" id="A0A1H1NRC0"/>
<dbReference type="InterPro" id="IPR016181">
    <property type="entry name" value="Acyl_CoA_acyltransferase"/>
</dbReference>
<evidence type="ECO:0000256" key="2">
    <source>
        <dbReference type="ARBA" id="ARBA00023315"/>
    </source>
</evidence>
<evidence type="ECO:0000256" key="1">
    <source>
        <dbReference type="ARBA" id="ARBA00022679"/>
    </source>
</evidence>
<dbReference type="InterPro" id="IPR050832">
    <property type="entry name" value="Bact_Acetyltransf"/>
</dbReference>